<sequence>MKIFVDPGHGGGDAGATFGSLREKDVTLGVGLALCESLERKNHITSISRASDYKVPLHVRARLANQSESDLFISL</sequence>
<dbReference type="SUPFAM" id="SSF53187">
    <property type="entry name" value="Zn-dependent exopeptidases"/>
    <property type="match status" value="1"/>
</dbReference>
<accession>A0A0F9F478</accession>
<evidence type="ECO:0000256" key="1">
    <source>
        <dbReference type="ARBA" id="ARBA00022801"/>
    </source>
</evidence>
<dbReference type="PANTHER" id="PTHR30404:SF0">
    <property type="entry name" value="N-ACETYLMURAMOYL-L-ALANINE AMIDASE AMIC"/>
    <property type="match status" value="1"/>
</dbReference>
<dbReference type="GO" id="GO:0008745">
    <property type="term" value="F:N-acetylmuramoyl-L-alanine amidase activity"/>
    <property type="evidence" value="ECO:0007669"/>
    <property type="project" value="InterPro"/>
</dbReference>
<dbReference type="Gene3D" id="3.40.630.40">
    <property type="entry name" value="Zn-dependent exopeptidases"/>
    <property type="match status" value="1"/>
</dbReference>
<reference evidence="3" key="1">
    <citation type="journal article" date="2015" name="Nature">
        <title>Complex archaea that bridge the gap between prokaryotes and eukaryotes.</title>
        <authorList>
            <person name="Spang A."/>
            <person name="Saw J.H."/>
            <person name="Jorgensen S.L."/>
            <person name="Zaremba-Niedzwiedzka K."/>
            <person name="Martijn J."/>
            <person name="Lind A.E."/>
            <person name="van Eijk R."/>
            <person name="Schleper C."/>
            <person name="Guy L."/>
            <person name="Ettema T.J."/>
        </authorList>
    </citation>
    <scope>NUCLEOTIDE SEQUENCE</scope>
</reference>
<protein>
    <recommendedName>
        <fullName evidence="2">MurNAc-LAA domain-containing protein</fullName>
    </recommendedName>
</protein>
<organism evidence="3">
    <name type="scientific">marine sediment metagenome</name>
    <dbReference type="NCBI Taxonomy" id="412755"/>
    <lineage>
        <taxon>unclassified sequences</taxon>
        <taxon>metagenomes</taxon>
        <taxon>ecological metagenomes</taxon>
    </lineage>
</organism>
<dbReference type="GO" id="GO:0009253">
    <property type="term" value="P:peptidoglycan catabolic process"/>
    <property type="evidence" value="ECO:0007669"/>
    <property type="project" value="InterPro"/>
</dbReference>
<name>A0A0F9F478_9ZZZZ</name>
<dbReference type="InterPro" id="IPR050695">
    <property type="entry name" value="N-acetylmuramoyl_amidase_3"/>
</dbReference>
<dbReference type="AlphaFoldDB" id="A0A0F9F478"/>
<dbReference type="EMBL" id="LAZR01032031">
    <property type="protein sequence ID" value="KKL52050.1"/>
    <property type="molecule type" value="Genomic_DNA"/>
</dbReference>
<proteinExistence type="predicted"/>
<dbReference type="Pfam" id="PF01520">
    <property type="entry name" value="Amidase_3"/>
    <property type="match status" value="1"/>
</dbReference>
<dbReference type="InterPro" id="IPR002508">
    <property type="entry name" value="MurNAc-LAA_cat"/>
</dbReference>
<dbReference type="GO" id="GO:0030288">
    <property type="term" value="C:outer membrane-bounded periplasmic space"/>
    <property type="evidence" value="ECO:0007669"/>
    <property type="project" value="TreeGrafter"/>
</dbReference>
<dbReference type="CDD" id="cd02696">
    <property type="entry name" value="MurNAc-LAA"/>
    <property type="match status" value="1"/>
</dbReference>
<feature type="domain" description="MurNAc-LAA" evidence="2">
    <location>
        <begin position="3"/>
        <end position="75"/>
    </location>
</feature>
<dbReference type="PANTHER" id="PTHR30404">
    <property type="entry name" value="N-ACETYLMURAMOYL-L-ALANINE AMIDASE"/>
    <property type="match status" value="1"/>
</dbReference>
<keyword evidence="1" id="KW-0378">Hydrolase</keyword>
<feature type="non-terminal residue" evidence="3">
    <location>
        <position position="75"/>
    </location>
</feature>
<comment type="caution">
    <text evidence="3">The sequence shown here is derived from an EMBL/GenBank/DDBJ whole genome shotgun (WGS) entry which is preliminary data.</text>
</comment>
<evidence type="ECO:0000313" key="3">
    <source>
        <dbReference type="EMBL" id="KKL52050.1"/>
    </source>
</evidence>
<evidence type="ECO:0000259" key="2">
    <source>
        <dbReference type="Pfam" id="PF01520"/>
    </source>
</evidence>
<gene>
    <name evidence="3" type="ORF">LCGC14_2289410</name>
</gene>